<dbReference type="Proteomes" id="UP000006230">
    <property type="component" value="Unassembled WGS sequence"/>
</dbReference>
<dbReference type="STRING" id="314265.R2601_03408"/>
<accession>Q0FWG4</accession>
<evidence type="ECO:0000256" key="1">
    <source>
        <dbReference type="SAM" id="MobiDB-lite"/>
    </source>
</evidence>
<gene>
    <name evidence="2" type="ORF">R2601_03408</name>
</gene>
<dbReference type="AlphaFoldDB" id="Q0FWG4"/>
<proteinExistence type="predicted"/>
<evidence type="ECO:0000313" key="2">
    <source>
        <dbReference type="EMBL" id="EAU48588.1"/>
    </source>
</evidence>
<organism evidence="2 3">
    <name type="scientific">Salipiger bermudensis (strain DSM 26914 / JCM 13377 / KCTC 12554 / HTCC2601)</name>
    <name type="common">Pelagibaca bermudensis</name>
    <dbReference type="NCBI Taxonomy" id="314265"/>
    <lineage>
        <taxon>Bacteria</taxon>
        <taxon>Pseudomonadati</taxon>
        <taxon>Pseudomonadota</taxon>
        <taxon>Alphaproteobacteria</taxon>
        <taxon>Rhodobacterales</taxon>
        <taxon>Roseobacteraceae</taxon>
        <taxon>Salipiger</taxon>
    </lineage>
</organism>
<feature type="compositionally biased region" description="Polar residues" evidence="1">
    <location>
        <begin position="55"/>
        <end position="69"/>
    </location>
</feature>
<evidence type="ECO:0000313" key="3">
    <source>
        <dbReference type="Proteomes" id="UP000006230"/>
    </source>
</evidence>
<sequence length="69" mass="6947">MGILCGSAGYQSSILPMASPRAAAAGGRVAHGNSSGREASARRTARQATFKVPPTVSSAASPFVSSRKL</sequence>
<feature type="region of interest" description="Disordered" evidence="1">
    <location>
        <begin position="25"/>
        <end position="69"/>
    </location>
</feature>
<reference evidence="2 3" key="1">
    <citation type="journal article" date="2010" name="J. Bacteriol.">
        <title>Genome sequences of Pelagibaca bermudensis HTCC2601T and Maritimibacter alkaliphilus HTCC2654T, the type strains of two marine Roseobacter genera.</title>
        <authorList>
            <person name="Thrash J.C."/>
            <person name="Cho J.C."/>
            <person name="Ferriera S."/>
            <person name="Johnson J."/>
            <person name="Vergin K.L."/>
            <person name="Giovannoni S.J."/>
        </authorList>
    </citation>
    <scope>NUCLEOTIDE SEQUENCE [LARGE SCALE GENOMIC DNA]</scope>
    <source>
        <strain evidence="3">DSM 26914 / JCM 13377 / KCTC 12554 / HTCC2601</strain>
    </source>
</reference>
<dbReference type="HOGENOM" id="CLU_2772228_0_0_5"/>
<protein>
    <submittedName>
        <fullName evidence="2">Uncharacterized protein</fullName>
    </submittedName>
</protein>
<comment type="caution">
    <text evidence="2">The sequence shown here is derived from an EMBL/GenBank/DDBJ whole genome shotgun (WGS) entry which is preliminary data.</text>
</comment>
<keyword evidence="3" id="KW-1185">Reference proteome</keyword>
<dbReference type="EMBL" id="AATQ01000001">
    <property type="protein sequence ID" value="EAU48588.1"/>
    <property type="molecule type" value="Genomic_DNA"/>
</dbReference>
<name>Q0FWG4_SALBH</name>